<dbReference type="InterPro" id="IPR048350">
    <property type="entry name" value="S-Me-THD-like_C"/>
</dbReference>
<reference evidence="3" key="1">
    <citation type="journal article" date="2014" name="Int. J. Syst. Evol. Microbiol.">
        <title>Complete genome sequence of Corynebacterium casei LMG S-19264T (=DSM 44701T), isolated from a smear-ripened cheese.</title>
        <authorList>
            <consortium name="US DOE Joint Genome Institute (JGI-PGF)"/>
            <person name="Walter F."/>
            <person name="Albersmeier A."/>
            <person name="Kalinowski J."/>
            <person name="Ruckert C."/>
        </authorList>
    </citation>
    <scope>NUCLEOTIDE SEQUENCE</scope>
    <source>
        <strain evidence="3">CGMCC 1.12785</strain>
    </source>
</reference>
<evidence type="ECO:0000313" key="4">
    <source>
        <dbReference type="Proteomes" id="UP000616114"/>
    </source>
</evidence>
<name>A0A8J2TZN6_9MICO</name>
<dbReference type="AlphaFoldDB" id="A0A8J2TZN6"/>
<organism evidence="3 4">
    <name type="scientific">Sediminivirga luteola</name>
    <dbReference type="NCBI Taxonomy" id="1774748"/>
    <lineage>
        <taxon>Bacteria</taxon>
        <taxon>Bacillati</taxon>
        <taxon>Actinomycetota</taxon>
        <taxon>Actinomycetes</taxon>
        <taxon>Micrococcales</taxon>
        <taxon>Brevibacteriaceae</taxon>
        <taxon>Sediminivirga</taxon>
    </lineage>
</organism>
<dbReference type="EMBL" id="BMFY01000012">
    <property type="protein sequence ID" value="GGA21755.1"/>
    <property type="molecule type" value="Genomic_DNA"/>
</dbReference>
<dbReference type="Pfam" id="PF20906">
    <property type="entry name" value="S-Me-THD_C"/>
    <property type="match status" value="1"/>
</dbReference>
<dbReference type="Pfam" id="PF06032">
    <property type="entry name" value="S-Me-THD_N"/>
    <property type="match status" value="1"/>
</dbReference>
<accession>A0A8J2TZN6</accession>
<sequence length="378" mass="39435">MTRILTVEDIDDIAIGAGILGTGGGGDPLIGRLLVQKAIRDGLTVTVVHPDEVPDEACVIASAMMGAPTVVVEKLPAGEEALNSLRALETRIGKTADFIIPMEIGGLNSMIPLLAAAQAGIPVVDGDGMGRAFPELQMETFGVYGVPGSPLVVSDANGDHVVVETGDDNVRMESFARAVTIRMGGAAYIAEYPMSGADVKRTAVAGTLGLAQSFGAAVREANQAHSDPIAAIASVVQDSIYGYAHVIATGKVTDVQRQVVDGFSSGTLKIAVFGAEDELVIDFRNENIIARMVDPAGHSEVVGVVPDLICVLDSDSGEAITTESTRYGQRVTVLGISTPEIMRTPEALKVWGPRCFGLDHDWTPLEQLAAPKQAAPAP</sequence>
<feature type="domain" description="S-Me-THD-like C-terminal" evidence="2">
    <location>
        <begin position="168"/>
        <end position="365"/>
    </location>
</feature>
<protein>
    <recommendedName>
        <fullName evidence="5">DUF917 domain-containing protein</fullName>
    </recommendedName>
</protein>
<reference evidence="3" key="2">
    <citation type="submission" date="2020-09" db="EMBL/GenBank/DDBJ databases">
        <authorList>
            <person name="Sun Q."/>
            <person name="Zhou Y."/>
        </authorList>
    </citation>
    <scope>NUCLEOTIDE SEQUENCE</scope>
    <source>
        <strain evidence="3">CGMCC 1.12785</strain>
    </source>
</reference>
<feature type="domain" description="S-Me-THD N-terminal" evidence="1">
    <location>
        <begin position="8"/>
        <end position="164"/>
    </location>
</feature>
<proteinExistence type="predicted"/>
<dbReference type="InterPro" id="IPR024071">
    <property type="entry name" value="S-Me-THD_C_sf"/>
</dbReference>
<evidence type="ECO:0000313" key="3">
    <source>
        <dbReference type="EMBL" id="GGA21755.1"/>
    </source>
</evidence>
<evidence type="ECO:0008006" key="5">
    <source>
        <dbReference type="Google" id="ProtNLM"/>
    </source>
</evidence>
<comment type="caution">
    <text evidence="3">The sequence shown here is derived from an EMBL/GenBank/DDBJ whole genome shotgun (WGS) entry which is preliminary data.</text>
</comment>
<keyword evidence="4" id="KW-1185">Reference proteome</keyword>
<evidence type="ECO:0000259" key="1">
    <source>
        <dbReference type="Pfam" id="PF06032"/>
    </source>
</evidence>
<dbReference type="Gene3D" id="2.40.390.10">
    <property type="entry name" value="CV3147-like"/>
    <property type="match status" value="1"/>
</dbReference>
<dbReference type="RefSeq" id="WP_188551326.1">
    <property type="nucleotide sequence ID" value="NZ_BMFY01000012.1"/>
</dbReference>
<gene>
    <name evidence="3" type="ORF">GCM10011333_26000</name>
</gene>
<evidence type="ECO:0000259" key="2">
    <source>
        <dbReference type="Pfam" id="PF20906"/>
    </source>
</evidence>
<dbReference type="InterPro" id="IPR010318">
    <property type="entry name" value="S-Me-THD_N"/>
</dbReference>
<dbReference type="Proteomes" id="UP000616114">
    <property type="component" value="Unassembled WGS sequence"/>
</dbReference>
<dbReference type="Gene3D" id="3.40.1610.10">
    <property type="entry name" value="CV3147-like domain"/>
    <property type="match status" value="1"/>
</dbReference>
<dbReference type="SUPFAM" id="SSF160991">
    <property type="entry name" value="CV3147-like"/>
    <property type="match status" value="1"/>
</dbReference>
<dbReference type="InterPro" id="IPR027479">
    <property type="entry name" value="S-Me-THD_N_sf"/>
</dbReference>